<dbReference type="Pfam" id="PF14493">
    <property type="entry name" value="HTH_40"/>
    <property type="match status" value="1"/>
</dbReference>
<dbReference type="InterPro" id="IPR044876">
    <property type="entry name" value="HRDC_dom_sf"/>
</dbReference>
<dbReference type="AlphaFoldDB" id="E4T239"/>
<dbReference type="GO" id="GO:0003676">
    <property type="term" value="F:nucleic acid binding"/>
    <property type="evidence" value="ECO:0007669"/>
    <property type="project" value="InterPro"/>
</dbReference>
<evidence type="ECO:0000313" key="2">
    <source>
        <dbReference type="EMBL" id="ADQ78783.1"/>
    </source>
</evidence>
<dbReference type="PANTHER" id="PTHR47642">
    <property type="entry name" value="ATP-DEPENDENT DNA HELICASE"/>
    <property type="match status" value="1"/>
</dbReference>
<dbReference type="InterPro" id="IPR002121">
    <property type="entry name" value="HRDC_dom"/>
</dbReference>
<dbReference type="GO" id="GO:0003678">
    <property type="term" value="F:DNA helicase activity"/>
    <property type="evidence" value="ECO:0007669"/>
    <property type="project" value="InterPro"/>
</dbReference>
<dbReference type="PANTHER" id="PTHR47642:SF7">
    <property type="entry name" value="ATP-DEPENDENT DNA HELICASE PIF1"/>
    <property type="match status" value="1"/>
</dbReference>
<dbReference type="Pfam" id="PF00570">
    <property type="entry name" value="HRDC"/>
    <property type="match status" value="1"/>
</dbReference>
<dbReference type="OrthoDB" id="9763659at2"/>
<keyword evidence="3" id="KW-1185">Reference proteome</keyword>
<dbReference type="EMBL" id="CP002345">
    <property type="protein sequence ID" value="ADQ78783.1"/>
    <property type="molecule type" value="Genomic_DNA"/>
</dbReference>
<dbReference type="SUPFAM" id="SSF52540">
    <property type="entry name" value="P-loop containing nucleoside triphosphate hydrolases"/>
    <property type="match status" value="2"/>
</dbReference>
<reference key="1">
    <citation type="submission" date="2010-11" db="EMBL/GenBank/DDBJ databases">
        <title>The complete genome of Paludibacter propionicigenes DSM 17365.</title>
        <authorList>
            <consortium name="US DOE Joint Genome Institute (JGI-PGF)"/>
            <person name="Lucas S."/>
            <person name="Copeland A."/>
            <person name="Lapidus A."/>
            <person name="Bruce D."/>
            <person name="Goodwin L."/>
            <person name="Pitluck S."/>
            <person name="Kyrpides N."/>
            <person name="Mavromatis K."/>
            <person name="Ivanova N."/>
            <person name="Munk A.C."/>
            <person name="Brettin T."/>
            <person name="Detter J.C."/>
            <person name="Han C."/>
            <person name="Tapia R."/>
            <person name="Land M."/>
            <person name="Hauser L."/>
            <person name="Markowitz V."/>
            <person name="Cheng J.-F."/>
            <person name="Hugenholtz P."/>
            <person name="Woyke T."/>
            <person name="Wu D."/>
            <person name="Gronow S."/>
            <person name="Wellnitz S."/>
            <person name="Brambilla E."/>
            <person name="Klenk H.-P."/>
            <person name="Eisen J.A."/>
        </authorList>
    </citation>
    <scope>NUCLEOTIDE SEQUENCE</scope>
    <source>
        <strain>WB4</strain>
    </source>
</reference>
<dbReference type="InterPro" id="IPR010285">
    <property type="entry name" value="DNA_helicase_pif1-like_DEAD"/>
</dbReference>
<dbReference type="STRING" id="694427.Palpr_0627"/>
<dbReference type="Gene3D" id="3.40.50.300">
    <property type="entry name" value="P-loop containing nucleotide triphosphate hydrolases"/>
    <property type="match status" value="1"/>
</dbReference>
<gene>
    <name evidence="2" type="ordered locus">Palpr_0627</name>
</gene>
<dbReference type="GO" id="GO:0000166">
    <property type="term" value="F:nucleotide binding"/>
    <property type="evidence" value="ECO:0007669"/>
    <property type="project" value="InterPro"/>
</dbReference>
<dbReference type="Proteomes" id="UP000008718">
    <property type="component" value="Chromosome"/>
</dbReference>
<dbReference type="eggNOG" id="COG0507">
    <property type="taxonomic scope" value="Bacteria"/>
</dbReference>
<dbReference type="Gene3D" id="1.10.150.80">
    <property type="entry name" value="HRDC domain"/>
    <property type="match status" value="1"/>
</dbReference>
<dbReference type="SUPFAM" id="SSF47819">
    <property type="entry name" value="HRDC-like"/>
    <property type="match status" value="1"/>
</dbReference>
<dbReference type="InterPro" id="IPR003593">
    <property type="entry name" value="AAA+_ATPase"/>
</dbReference>
<evidence type="ECO:0000313" key="3">
    <source>
        <dbReference type="Proteomes" id="UP000008718"/>
    </source>
</evidence>
<dbReference type="eggNOG" id="COG0514">
    <property type="taxonomic scope" value="Bacteria"/>
</dbReference>
<sequence>MENTSPYYQLAHDFALFTNRSIFLTGKAGTGKTTFLHNLKKETQKQIAVVAPTGVAAINAGGTTMHSFFQLPFTPFIPTPEGRRNLIEKMKMQGNRRKVLQELELLVIDEISMVRADVLDSVDTILRHVRYRNNEPFGGVQVIFIGDMFQLSPVASDDEWRMLSQYYSSPYFFHSQAIMQQQPVYIELDKIFRQTNADFIRILNEVRNNCLTDTSLKLLQSRYNPLFVPPADDTYITLTTHNYKADQINAEELSKIKGRIYTLEATIEGEYPDKSYPTEKALELKIGAKVMFLKNDTETPRRFFNGKIGVVESVSDDFIEIKCPDDVDSIELKKAVWENIRYSTNPVTKQIEEHELGKFIQYPLRLAWAITIHKSQGLTFDKAVIDAGAAFASGQVYVALSRCRSLEGMVLLSKINPNSIQNDRQIVEHERNKLPVEDLEIQLNASRNMYRNFILMQLFDFKNALGQISRLIAETSEVKSSFNDETMDYLNDLLRQTQGLQEVALKFQNQLVTIMDQYPVDEEHLQSRITAAIGFFIPKMNNLQETLRQSPAVTDSKLHAADYNDGIQMVFSNIAQKSYLQKGLKMRFTVEDYFTLKNTFILPEFSVNTYAKTSSKQKLTTRQPELYRKLMLLRNHICEPNDLPIYLVAGSQTLNEMSDYLPQNEKDLLRINGFGPAKVEKYGKAFLDVILSYCKENNLSSLMDEKEKTKEKKEKKPVGETMRMSLAMYKDGKTIDEIAFTRNLNKTTIVGHLEKYVITGELDINDFITAEKREKASELIRKGAETGSIYEMLNVFLDYTEVKMFMAWLKSGKK</sequence>
<accession>E4T239</accession>
<dbReference type="SMART" id="SM00382">
    <property type="entry name" value="AAA"/>
    <property type="match status" value="1"/>
</dbReference>
<dbReference type="PROSITE" id="PS50967">
    <property type="entry name" value="HRDC"/>
    <property type="match status" value="1"/>
</dbReference>
<dbReference type="InterPro" id="IPR010997">
    <property type="entry name" value="HRDC-like_sf"/>
</dbReference>
<dbReference type="Pfam" id="PF05970">
    <property type="entry name" value="PIF1"/>
    <property type="match status" value="1"/>
</dbReference>
<dbReference type="HOGENOM" id="CLU_001613_6_0_10"/>
<dbReference type="KEGG" id="ppn:Palpr_0627"/>
<dbReference type="FunFam" id="3.40.50.300:FF:001498">
    <property type="entry name" value="ATP-dependent DNA helicase"/>
    <property type="match status" value="1"/>
</dbReference>
<organism evidence="2 3">
    <name type="scientific">Paludibacter propionicigenes (strain DSM 17365 / JCM 13257 / WB4)</name>
    <dbReference type="NCBI Taxonomy" id="694427"/>
    <lineage>
        <taxon>Bacteria</taxon>
        <taxon>Pseudomonadati</taxon>
        <taxon>Bacteroidota</taxon>
        <taxon>Bacteroidia</taxon>
        <taxon>Bacteroidales</taxon>
        <taxon>Paludibacteraceae</taxon>
        <taxon>Paludibacter</taxon>
    </lineage>
</organism>
<name>E4T239_PALPW</name>
<feature type="domain" description="HRDC" evidence="1">
    <location>
        <begin position="620"/>
        <end position="700"/>
    </location>
</feature>
<reference evidence="2 3" key="2">
    <citation type="journal article" date="2011" name="Stand. Genomic Sci.">
        <title>Complete genome sequence of Paludibacter propionicigenes type strain (WB4).</title>
        <authorList>
            <person name="Gronow S."/>
            <person name="Munk C."/>
            <person name="Lapidus A."/>
            <person name="Nolan M."/>
            <person name="Lucas S."/>
            <person name="Hammon N."/>
            <person name="Deshpande S."/>
            <person name="Cheng J.F."/>
            <person name="Tapia R."/>
            <person name="Han C."/>
            <person name="Goodwin L."/>
            <person name="Pitluck S."/>
            <person name="Liolios K."/>
            <person name="Ivanova N."/>
            <person name="Mavromatis K."/>
            <person name="Mikhailova N."/>
            <person name="Pati A."/>
            <person name="Chen A."/>
            <person name="Palaniappan K."/>
            <person name="Land M."/>
            <person name="Hauser L."/>
            <person name="Chang Y.J."/>
            <person name="Jeffries C.D."/>
            <person name="Brambilla E."/>
            <person name="Rohde M."/>
            <person name="Goker M."/>
            <person name="Detter J.C."/>
            <person name="Woyke T."/>
            <person name="Bristow J."/>
            <person name="Eisen J.A."/>
            <person name="Markowitz V."/>
            <person name="Hugenholtz P."/>
            <person name="Kyrpides N.C."/>
            <person name="Klenk H.P."/>
        </authorList>
    </citation>
    <scope>NUCLEOTIDE SEQUENCE [LARGE SCALE GENOMIC DNA]</scope>
    <source>
        <strain evidence="3">DSM 17365 / JCM 13257 / WB4</strain>
    </source>
</reference>
<dbReference type="Gene3D" id="2.30.30.940">
    <property type="match status" value="1"/>
</dbReference>
<dbReference type="InterPro" id="IPR029491">
    <property type="entry name" value="Helicase_HTH"/>
</dbReference>
<dbReference type="SMART" id="SM00341">
    <property type="entry name" value="HRDC"/>
    <property type="match status" value="1"/>
</dbReference>
<dbReference type="InterPro" id="IPR051055">
    <property type="entry name" value="PIF1_helicase"/>
</dbReference>
<dbReference type="CDD" id="cd18809">
    <property type="entry name" value="SF1_C_RecD"/>
    <property type="match status" value="1"/>
</dbReference>
<dbReference type="InterPro" id="IPR027417">
    <property type="entry name" value="P-loop_NTPase"/>
</dbReference>
<evidence type="ECO:0000259" key="1">
    <source>
        <dbReference type="PROSITE" id="PS50967"/>
    </source>
</evidence>
<protein>
    <submittedName>
        <fullName evidence="2">HRDC domain protein</fullName>
    </submittedName>
</protein>
<dbReference type="RefSeq" id="WP_013444152.1">
    <property type="nucleotide sequence ID" value="NC_014734.1"/>
</dbReference>
<dbReference type="GO" id="GO:0000723">
    <property type="term" value="P:telomere maintenance"/>
    <property type="evidence" value="ECO:0007669"/>
    <property type="project" value="InterPro"/>
</dbReference>
<dbReference type="GO" id="GO:0006281">
    <property type="term" value="P:DNA repair"/>
    <property type="evidence" value="ECO:0007669"/>
    <property type="project" value="InterPro"/>
</dbReference>
<proteinExistence type="predicted"/>